<feature type="transmembrane region" description="Helical" evidence="1">
    <location>
        <begin position="33"/>
        <end position="57"/>
    </location>
</feature>
<evidence type="ECO:0000313" key="2">
    <source>
        <dbReference type="EMBL" id="BBM84770.1"/>
    </source>
</evidence>
<dbReference type="KEGG" id="uam:UABAM_03131"/>
<keyword evidence="1" id="KW-0812">Transmembrane</keyword>
<dbReference type="RefSeq" id="WP_151968903.1">
    <property type="nucleotide sequence ID" value="NZ_AP019860.1"/>
</dbReference>
<evidence type="ECO:0000313" key="3">
    <source>
        <dbReference type="Proteomes" id="UP000326354"/>
    </source>
</evidence>
<keyword evidence="3" id="KW-1185">Reference proteome</keyword>
<protein>
    <submittedName>
        <fullName evidence="2">Uncharacterized protein</fullName>
    </submittedName>
</protein>
<keyword evidence="1" id="KW-1133">Transmembrane helix</keyword>
<evidence type="ECO:0000256" key="1">
    <source>
        <dbReference type="SAM" id="Phobius"/>
    </source>
</evidence>
<accession>A0A5S9IPG7</accession>
<feature type="transmembrane region" description="Helical" evidence="1">
    <location>
        <begin position="72"/>
        <end position="95"/>
    </location>
</feature>
<dbReference type="Proteomes" id="UP000326354">
    <property type="component" value="Chromosome"/>
</dbReference>
<dbReference type="AlphaFoldDB" id="A0A5S9IPG7"/>
<gene>
    <name evidence="2" type="ORF">UABAM_03131</name>
</gene>
<sequence length="100" mass="11177">MAKILKINLAVMFFYNLIIHAIYTPLVRGQEHYTLGILFLLALITGLHAIICLILAIKEKVKPPIDRESHALYYLAAAAIVLIVGFGTCFAGIIVEEKFY</sequence>
<name>A0A5S9IPG7_UABAM</name>
<proteinExistence type="predicted"/>
<dbReference type="EMBL" id="AP019860">
    <property type="protein sequence ID" value="BBM84770.1"/>
    <property type="molecule type" value="Genomic_DNA"/>
</dbReference>
<reference evidence="2 3" key="1">
    <citation type="submission" date="2019-08" db="EMBL/GenBank/DDBJ databases">
        <title>Complete genome sequence of Candidatus Uab amorphum.</title>
        <authorList>
            <person name="Shiratori T."/>
            <person name="Suzuki S."/>
            <person name="Kakizawa Y."/>
            <person name="Ishida K."/>
        </authorList>
    </citation>
    <scope>NUCLEOTIDE SEQUENCE [LARGE SCALE GENOMIC DNA]</scope>
    <source>
        <strain evidence="2 3">SRT547</strain>
    </source>
</reference>
<organism evidence="2 3">
    <name type="scientific">Uabimicrobium amorphum</name>
    <dbReference type="NCBI Taxonomy" id="2596890"/>
    <lineage>
        <taxon>Bacteria</taxon>
        <taxon>Pseudomonadati</taxon>
        <taxon>Planctomycetota</taxon>
        <taxon>Candidatus Uabimicrobiia</taxon>
        <taxon>Candidatus Uabimicrobiales</taxon>
        <taxon>Candidatus Uabimicrobiaceae</taxon>
        <taxon>Candidatus Uabimicrobium</taxon>
    </lineage>
</organism>
<keyword evidence="1" id="KW-0472">Membrane</keyword>
<feature type="transmembrane region" description="Helical" evidence="1">
    <location>
        <begin position="7"/>
        <end position="27"/>
    </location>
</feature>